<organism evidence="25 26">
    <name type="scientific">Granulicatella seriolae</name>
    <dbReference type="NCBI Taxonomy" id="2967226"/>
    <lineage>
        <taxon>Bacteria</taxon>
        <taxon>Bacillati</taxon>
        <taxon>Bacillota</taxon>
        <taxon>Bacilli</taxon>
        <taxon>Lactobacillales</taxon>
        <taxon>Carnobacteriaceae</taxon>
        <taxon>Granulicatella</taxon>
    </lineage>
</organism>
<dbReference type="PANTHER" id="PTHR46382">
    <property type="entry name" value="PHOSPHATIDATE CYTIDYLYLTRANSFERASE"/>
    <property type="match status" value="1"/>
</dbReference>
<protein>
    <recommendedName>
        <fullName evidence="7">Phosphatidate cytidylyltransferase</fullName>
        <ecNumber evidence="6">2.7.7.41</ecNumber>
    </recommendedName>
    <alternativeName>
        <fullName evidence="20">CDP-DAG synthase</fullName>
    </alternativeName>
    <alternativeName>
        <fullName evidence="22">CDP-DG synthase</fullName>
    </alternativeName>
    <alternativeName>
        <fullName evidence="18">CDP-diacylglycerol synthase</fullName>
    </alternativeName>
    <alternativeName>
        <fullName evidence="21">CDP-diglyceride pyrophosphorylase</fullName>
    </alternativeName>
    <alternativeName>
        <fullName evidence="23">CDP-diglyceride synthase</fullName>
    </alternativeName>
    <alternativeName>
        <fullName evidence="19">CTP:phosphatidate cytidylyltransferase</fullName>
    </alternativeName>
</protein>
<evidence type="ECO:0000256" key="10">
    <source>
        <dbReference type="ARBA" id="ARBA00022679"/>
    </source>
</evidence>
<comment type="catalytic activity">
    <reaction evidence="1">
        <text>a 1,2-diacyl-sn-glycero-3-phosphate + CTP + H(+) = a CDP-1,2-diacyl-sn-glycerol + diphosphate</text>
        <dbReference type="Rhea" id="RHEA:16229"/>
        <dbReference type="ChEBI" id="CHEBI:15378"/>
        <dbReference type="ChEBI" id="CHEBI:33019"/>
        <dbReference type="ChEBI" id="CHEBI:37563"/>
        <dbReference type="ChEBI" id="CHEBI:58332"/>
        <dbReference type="ChEBI" id="CHEBI:58608"/>
        <dbReference type="EC" id="2.7.7.41"/>
    </reaction>
</comment>
<comment type="caution">
    <text evidence="25">The sequence shown here is derived from an EMBL/GenBank/DDBJ whole genome shotgun (WGS) entry which is preliminary data.</text>
</comment>
<evidence type="ECO:0000256" key="9">
    <source>
        <dbReference type="ARBA" id="ARBA00022516"/>
    </source>
</evidence>
<reference evidence="25" key="3">
    <citation type="journal article" date="2023" name="Microbiol. Resour. Announc.">
        <title>Draft Genome Sequence of Granulicatella sp. Strain S8, Isolated from a Marine Fish, Seriola quinqueradiata.</title>
        <authorList>
            <person name="Lee M."/>
            <person name="Farooq A."/>
            <person name="Jeong J.B."/>
            <person name="Jung M.Y."/>
        </authorList>
    </citation>
    <scope>NUCLEOTIDE SEQUENCE</scope>
    <source>
        <strain evidence="25">S8</strain>
    </source>
</reference>
<comment type="subcellular location">
    <subcellularLocation>
        <location evidence="2">Cell membrane</location>
        <topology evidence="2">Multi-pass membrane protein</topology>
    </subcellularLocation>
</comment>
<gene>
    <name evidence="25" type="ORF">NPA36_04680</name>
</gene>
<evidence type="ECO:0000256" key="23">
    <source>
        <dbReference type="ARBA" id="ARBA00033406"/>
    </source>
</evidence>
<dbReference type="GO" id="GO:0016779">
    <property type="term" value="F:nucleotidyltransferase activity"/>
    <property type="evidence" value="ECO:0007669"/>
    <property type="project" value="UniProtKB-KW"/>
</dbReference>
<evidence type="ECO:0000256" key="4">
    <source>
        <dbReference type="ARBA" id="ARBA00005189"/>
    </source>
</evidence>
<feature type="transmembrane region" description="Helical" evidence="24">
    <location>
        <begin position="6"/>
        <end position="38"/>
    </location>
</feature>
<evidence type="ECO:0000256" key="14">
    <source>
        <dbReference type="ARBA" id="ARBA00023098"/>
    </source>
</evidence>
<keyword evidence="16" id="KW-0594">Phospholipid biosynthesis</keyword>
<keyword evidence="15 24" id="KW-0472">Membrane</keyword>
<evidence type="ECO:0000256" key="18">
    <source>
        <dbReference type="ARBA" id="ARBA00029893"/>
    </source>
</evidence>
<keyword evidence="8" id="KW-1003">Cell membrane</keyword>
<evidence type="ECO:0000256" key="12">
    <source>
        <dbReference type="ARBA" id="ARBA00022695"/>
    </source>
</evidence>
<evidence type="ECO:0000256" key="21">
    <source>
        <dbReference type="ARBA" id="ARBA00032396"/>
    </source>
</evidence>
<dbReference type="Proteomes" id="UP001059480">
    <property type="component" value="Unassembled WGS sequence"/>
</dbReference>
<keyword evidence="17" id="KW-1208">Phospholipid metabolism</keyword>
<keyword evidence="14" id="KW-0443">Lipid metabolism</keyword>
<keyword evidence="12 25" id="KW-0548">Nucleotidyltransferase</keyword>
<dbReference type="Pfam" id="PF01148">
    <property type="entry name" value="CTP_transf_1"/>
    <property type="match status" value="1"/>
</dbReference>
<evidence type="ECO:0000256" key="6">
    <source>
        <dbReference type="ARBA" id="ARBA00012487"/>
    </source>
</evidence>
<feature type="transmembrane region" description="Helical" evidence="24">
    <location>
        <begin position="109"/>
        <end position="127"/>
    </location>
</feature>
<comment type="pathway">
    <text evidence="4">Lipid metabolism.</text>
</comment>
<dbReference type="EMBL" id="JANHNZ010000003">
    <property type="protein sequence ID" value="MCQ9209841.1"/>
    <property type="molecule type" value="Genomic_DNA"/>
</dbReference>
<evidence type="ECO:0000256" key="20">
    <source>
        <dbReference type="ARBA" id="ARBA00032253"/>
    </source>
</evidence>
<evidence type="ECO:0000256" key="11">
    <source>
        <dbReference type="ARBA" id="ARBA00022692"/>
    </source>
</evidence>
<evidence type="ECO:0000256" key="8">
    <source>
        <dbReference type="ARBA" id="ARBA00022475"/>
    </source>
</evidence>
<evidence type="ECO:0000256" key="16">
    <source>
        <dbReference type="ARBA" id="ARBA00023209"/>
    </source>
</evidence>
<evidence type="ECO:0000256" key="22">
    <source>
        <dbReference type="ARBA" id="ARBA00032743"/>
    </source>
</evidence>
<evidence type="ECO:0000256" key="2">
    <source>
        <dbReference type="ARBA" id="ARBA00004651"/>
    </source>
</evidence>
<feature type="transmembrane region" description="Helical" evidence="24">
    <location>
        <begin position="133"/>
        <end position="152"/>
    </location>
</feature>
<feature type="transmembrane region" description="Helical" evidence="24">
    <location>
        <begin position="79"/>
        <end position="97"/>
    </location>
</feature>
<sequence>MKTRIITALVMLAIFIPILIIGGIPLRILISLLALIGINEFFNMKKMNYFSLEGVITSIATLSIVNATFPLAYFSSNSSFFYIFFTCILFLMLCTVYRPEVFSFEEVSFFTLAALYVGGGFSGILFVRDIGFSLVFLIFMIIWSTDSFAYLFGRFFGKRKLAPKISPNKTIEGTIGGVFGAVVVGLIYLHFFNTLSFNLLESIFLIMVISVAGQLGDLVESAYKRSFQVKDSGTIFPGHGGVLDRFDSTFFAMYMFQIYLAILLNFS</sequence>
<evidence type="ECO:0000256" key="19">
    <source>
        <dbReference type="ARBA" id="ARBA00031825"/>
    </source>
</evidence>
<evidence type="ECO:0000313" key="26">
    <source>
        <dbReference type="Proteomes" id="UP001059480"/>
    </source>
</evidence>
<reference evidence="25" key="2">
    <citation type="journal article" date="2023" name="Curr. Microbiol.">
        <title>Granulicatella seriolae sp. nov., a Novel Facultative Anaerobe Isolated from Yellowtail Marine Fish.</title>
        <authorList>
            <person name="Lee M."/>
            <person name="Choi Y.J."/>
            <person name="Farooq A."/>
            <person name="Jeong J.B."/>
            <person name="Jung M.Y."/>
        </authorList>
    </citation>
    <scope>NUCLEOTIDE SEQUENCE</scope>
    <source>
        <strain evidence="25">S8</strain>
    </source>
</reference>
<evidence type="ECO:0000256" key="13">
    <source>
        <dbReference type="ARBA" id="ARBA00022989"/>
    </source>
</evidence>
<evidence type="ECO:0000256" key="24">
    <source>
        <dbReference type="SAM" id="Phobius"/>
    </source>
</evidence>
<evidence type="ECO:0000313" key="25">
    <source>
        <dbReference type="EMBL" id="MCQ9209841.1"/>
    </source>
</evidence>
<name>A0ABT1WMX9_9LACT</name>
<feature type="transmembrane region" description="Helical" evidence="24">
    <location>
        <begin position="197"/>
        <end position="216"/>
    </location>
</feature>
<dbReference type="PANTHER" id="PTHR46382:SF1">
    <property type="entry name" value="PHOSPHATIDATE CYTIDYLYLTRANSFERASE"/>
    <property type="match status" value="1"/>
</dbReference>
<reference evidence="25" key="1">
    <citation type="submission" date="2022-07" db="EMBL/GenBank/DDBJ databases">
        <authorList>
            <person name="Jung M.-Y."/>
            <person name="Lee M."/>
        </authorList>
    </citation>
    <scope>NUCLEOTIDE SEQUENCE</scope>
    <source>
        <strain evidence="25">S8</strain>
    </source>
</reference>
<keyword evidence="26" id="KW-1185">Reference proteome</keyword>
<keyword evidence="10" id="KW-0808">Transferase</keyword>
<comment type="pathway">
    <text evidence="3">Phospholipid metabolism; CDP-diacylglycerol biosynthesis; CDP-diacylglycerol from sn-glycerol 3-phosphate: step 3/3.</text>
</comment>
<feature type="transmembrane region" description="Helical" evidence="24">
    <location>
        <begin position="50"/>
        <end position="73"/>
    </location>
</feature>
<evidence type="ECO:0000256" key="17">
    <source>
        <dbReference type="ARBA" id="ARBA00023264"/>
    </source>
</evidence>
<evidence type="ECO:0000256" key="5">
    <source>
        <dbReference type="ARBA" id="ARBA00010185"/>
    </source>
</evidence>
<feature type="transmembrane region" description="Helical" evidence="24">
    <location>
        <begin position="249"/>
        <end position="266"/>
    </location>
</feature>
<evidence type="ECO:0000256" key="15">
    <source>
        <dbReference type="ARBA" id="ARBA00023136"/>
    </source>
</evidence>
<keyword evidence="11 24" id="KW-0812">Transmembrane</keyword>
<evidence type="ECO:0000256" key="7">
    <source>
        <dbReference type="ARBA" id="ARBA00019373"/>
    </source>
</evidence>
<comment type="similarity">
    <text evidence="5">Belongs to the CDS family.</text>
</comment>
<proteinExistence type="inferred from homology"/>
<evidence type="ECO:0000256" key="1">
    <source>
        <dbReference type="ARBA" id="ARBA00001698"/>
    </source>
</evidence>
<keyword evidence="13 24" id="KW-1133">Transmembrane helix</keyword>
<keyword evidence="9" id="KW-0444">Lipid biosynthesis</keyword>
<feature type="transmembrane region" description="Helical" evidence="24">
    <location>
        <begin position="173"/>
        <end position="191"/>
    </location>
</feature>
<accession>A0ABT1WMX9</accession>
<dbReference type="RefSeq" id="WP_256944950.1">
    <property type="nucleotide sequence ID" value="NZ_JANHNZ010000003.1"/>
</dbReference>
<dbReference type="EC" id="2.7.7.41" evidence="6"/>
<evidence type="ECO:0000256" key="3">
    <source>
        <dbReference type="ARBA" id="ARBA00005119"/>
    </source>
</evidence>